<evidence type="ECO:0000256" key="2">
    <source>
        <dbReference type="ARBA" id="ARBA00022737"/>
    </source>
</evidence>
<dbReference type="PANTHER" id="PTHR46122">
    <property type="entry name" value="GALACTOSE OXIDASE/KELCH REPEAT PROTEIN-RELATED"/>
    <property type="match status" value="1"/>
</dbReference>
<evidence type="ECO:0000313" key="5">
    <source>
        <dbReference type="Proteomes" id="UP000224567"/>
    </source>
</evidence>
<keyword evidence="2" id="KW-0677">Repeat</keyword>
<organism evidence="4 5">
    <name type="scientific">Capsicum baccatum</name>
    <name type="common">Peruvian pepper</name>
    <dbReference type="NCBI Taxonomy" id="33114"/>
    <lineage>
        <taxon>Eukaryota</taxon>
        <taxon>Viridiplantae</taxon>
        <taxon>Streptophyta</taxon>
        <taxon>Embryophyta</taxon>
        <taxon>Tracheophyta</taxon>
        <taxon>Spermatophyta</taxon>
        <taxon>Magnoliopsida</taxon>
        <taxon>eudicotyledons</taxon>
        <taxon>Gunneridae</taxon>
        <taxon>Pentapetalae</taxon>
        <taxon>asterids</taxon>
        <taxon>lamiids</taxon>
        <taxon>Solanales</taxon>
        <taxon>Solanaceae</taxon>
        <taxon>Solanoideae</taxon>
        <taxon>Capsiceae</taxon>
        <taxon>Capsicum</taxon>
    </lineage>
</organism>
<dbReference type="SUPFAM" id="SSF117281">
    <property type="entry name" value="Kelch motif"/>
    <property type="match status" value="1"/>
</dbReference>
<dbReference type="STRING" id="33114.A0A2G2VLP6"/>
<gene>
    <name evidence="4" type="ORF">CQW23_25721</name>
</gene>
<sequence length="237" mass="26108">MIQSASRSAPSIFFGSITNKKALKEDMLLSPNLMLIPAVRSSSASPDENDDNQDHVGDNSDWSTLFPAIDRGNSINTFICCSGAATKRCGGALVYLSYQEPEWEALDPARRHWMHQPRMTPNDCFVLFSEKESLGIASLGELAIFSGGCYSQGKILRSAELYNSETGTWRTLRSMNKQRKMCSGVFIVGKFYVIGVIRGADSKLLTSSPVVAVVSNQLSTADYAEMSVRKYEKHNKA</sequence>
<reference evidence="4 5" key="1">
    <citation type="journal article" date="2017" name="Genome Biol.">
        <title>New reference genome sequences of hot pepper reveal the massive evolution of plant disease-resistance genes by retroduplication.</title>
        <authorList>
            <person name="Kim S."/>
            <person name="Park J."/>
            <person name="Yeom S.I."/>
            <person name="Kim Y.M."/>
            <person name="Seo E."/>
            <person name="Kim K.T."/>
            <person name="Kim M.S."/>
            <person name="Lee J.M."/>
            <person name="Cheong K."/>
            <person name="Shin H.S."/>
            <person name="Kim S.B."/>
            <person name="Han K."/>
            <person name="Lee J."/>
            <person name="Park M."/>
            <person name="Lee H.A."/>
            <person name="Lee H.Y."/>
            <person name="Lee Y."/>
            <person name="Oh S."/>
            <person name="Lee J.H."/>
            <person name="Choi E."/>
            <person name="Choi E."/>
            <person name="Lee S.E."/>
            <person name="Jeon J."/>
            <person name="Kim H."/>
            <person name="Choi G."/>
            <person name="Song H."/>
            <person name="Lee J."/>
            <person name="Lee S.C."/>
            <person name="Kwon J.K."/>
            <person name="Lee H.Y."/>
            <person name="Koo N."/>
            <person name="Hong Y."/>
            <person name="Kim R.W."/>
            <person name="Kang W.H."/>
            <person name="Huh J.H."/>
            <person name="Kang B.C."/>
            <person name="Yang T.J."/>
            <person name="Lee Y.H."/>
            <person name="Bennetzen J.L."/>
            <person name="Choi D."/>
        </authorList>
    </citation>
    <scope>NUCLEOTIDE SEQUENCE [LARGE SCALE GENOMIC DNA]</scope>
    <source>
        <strain evidence="5">cv. PBC81</strain>
    </source>
</reference>
<name>A0A2G2VLP6_CAPBA</name>
<evidence type="ECO:0000256" key="3">
    <source>
        <dbReference type="SAM" id="MobiDB-lite"/>
    </source>
</evidence>
<reference evidence="5" key="2">
    <citation type="journal article" date="2017" name="J. Anim. Genet.">
        <title>Multiple reference genome sequences of hot pepper reveal the massive evolution of plant disease resistance genes by retroduplication.</title>
        <authorList>
            <person name="Kim S."/>
            <person name="Park J."/>
            <person name="Yeom S.-I."/>
            <person name="Kim Y.-M."/>
            <person name="Seo E."/>
            <person name="Kim K.-T."/>
            <person name="Kim M.-S."/>
            <person name="Lee J.M."/>
            <person name="Cheong K."/>
            <person name="Shin H.-S."/>
            <person name="Kim S.-B."/>
            <person name="Han K."/>
            <person name="Lee J."/>
            <person name="Park M."/>
            <person name="Lee H.-A."/>
            <person name="Lee H.-Y."/>
            <person name="Lee Y."/>
            <person name="Oh S."/>
            <person name="Lee J.H."/>
            <person name="Choi E."/>
            <person name="Choi E."/>
            <person name="Lee S.E."/>
            <person name="Jeon J."/>
            <person name="Kim H."/>
            <person name="Choi G."/>
            <person name="Song H."/>
            <person name="Lee J."/>
            <person name="Lee S.-C."/>
            <person name="Kwon J.-K."/>
            <person name="Lee H.-Y."/>
            <person name="Koo N."/>
            <person name="Hong Y."/>
            <person name="Kim R.W."/>
            <person name="Kang W.-H."/>
            <person name="Huh J.H."/>
            <person name="Kang B.-C."/>
            <person name="Yang T.-J."/>
            <person name="Lee Y.-H."/>
            <person name="Bennetzen J.L."/>
            <person name="Choi D."/>
        </authorList>
    </citation>
    <scope>NUCLEOTIDE SEQUENCE [LARGE SCALE GENOMIC DNA]</scope>
    <source>
        <strain evidence="5">cv. PBC81</strain>
    </source>
</reference>
<dbReference type="PANTHER" id="PTHR46122:SF13">
    <property type="entry name" value="F-BOX_KELCH-REPEAT PROTEIN SKIP11-LIKE"/>
    <property type="match status" value="1"/>
</dbReference>
<evidence type="ECO:0000313" key="4">
    <source>
        <dbReference type="EMBL" id="PHT33921.1"/>
    </source>
</evidence>
<protein>
    <recommendedName>
        <fullName evidence="6">F-box/kelch-repeat protein SKIP11</fullName>
    </recommendedName>
</protein>
<dbReference type="EMBL" id="MLFT02000011">
    <property type="protein sequence ID" value="PHT33921.1"/>
    <property type="molecule type" value="Genomic_DNA"/>
</dbReference>
<dbReference type="Gene3D" id="2.120.10.80">
    <property type="entry name" value="Kelch-type beta propeller"/>
    <property type="match status" value="1"/>
</dbReference>
<keyword evidence="5" id="KW-1185">Reference proteome</keyword>
<keyword evidence="1" id="KW-0880">Kelch repeat</keyword>
<dbReference type="Pfam" id="PF01344">
    <property type="entry name" value="Kelch_1"/>
    <property type="match status" value="1"/>
</dbReference>
<dbReference type="InterPro" id="IPR006652">
    <property type="entry name" value="Kelch_1"/>
</dbReference>
<evidence type="ECO:0008006" key="6">
    <source>
        <dbReference type="Google" id="ProtNLM"/>
    </source>
</evidence>
<dbReference type="OrthoDB" id="191037at2759"/>
<dbReference type="AlphaFoldDB" id="A0A2G2VLP6"/>
<dbReference type="Proteomes" id="UP000224567">
    <property type="component" value="Unassembled WGS sequence"/>
</dbReference>
<feature type="region of interest" description="Disordered" evidence="3">
    <location>
        <begin position="40"/>
        <end position="61"/>
    </location>
</feature>
<accession>A0A2G2VLP6</accession>
<dbReference type="InterPro" id="IPR015915">
    <property type="entry name" value="Kelch-typ_b-propeller"/>
</dbReference>
<dbReference type="GO" id="GO:0005634">
    <property type="term" value="C:nucleus"/>
    <property type="evidence" value="ECO:0007669"/>
    <property type="project" value="UniProtKB-ARBA"/>
</dbReference>
<evidence type="ECO:0000256" key="1">
    <source>
        <dbReference type="ARBA" id="ARBA00022441"/>
    </source>
</evidence>
<comment type="caution">
    <text evidence="4">The sequence shown here is derived from an EMBL/GenBank/DDBJ whole genome shotgun (WGS) entry which is preliminary data.</text>
</comment>
<dbReference type="InterPro" id="IPR052439">
    <property type="entry name" value="F-box/Kelch-repeat"/>
</dbReference>
<proteinExistence type="predicted"/>